<dbReference type="Pfam" id="PF08100">
    <property type="entry name" value="Dimerisation"/>
    <property type="match status" value="1"/>
</dbReference>
<dbReference type="PROSITE" id="PS51683">
    <property type="entry name" value="SAM_OMT_II"/>
    <property type="match status" value="1"/>
</dbReference>
<evidence type="ECO:0000259" key="4">
    <source>
        <dbReference type="Pfam" id="PF00891"/>
    </source>
</evidence>
<accession>A0AAW0BTR3</accession>
<comment type="caution">
    <text evidence="6">The sequence shown here is derived from an EMBL/GenBank/DDBJ whole genome shotgun (WGS) entry which is preliminary data.</text>
</comment>
<dbReference type="Pfam" id="PF00891">
    <property type="entry name" value="Methyltransf_2"/>
    <property type="match status" value="1"/>
</dbReference>
<dbReference type="Gene3D" id="3.40.50.150">
    <property type="entry name" value="Vaccinia Virus protein VP39"/>
    <property type="match status" value="1"/>
</dbReference>
<evidence type="ECO:0000259" key="5">
    <source>
        <dbReference type="Pfam" id="PF08100"/>
    </source>
</evidence>
<dbReference type="PANTHER" id="PTHR43712">
    <property type="entry name" value="PUTATIVE (AFU_ORTHOLOGUE AFUA_4G14580)-RELATED"/>
    <property type="match status" value="1"/>
</dbReference>
<dbReference type="GO" id="GO:0032259">
    <property type="term" value="P:methylation"/>
    <property type="evidence" value="ECO:0007669"/>
    <property type="project" value="UniProtKB-KW"/>
</dbReference>
<keyword evidence="7" id="KW-1185">Reference proteome</keyword>
<dbReference type="GO" id="GO:0046983">
    <property type="term" value="F:protein dimerization activity"/>
    <property type="evidence" value="ECO:0007669"/>
    <property type="project" value="InterPro"/>
</dbReference>
<evidence type="ECO:0000256" key="2">
    <source>
        <dbReference type="ARBA" id="ARBA00022679"/>
    </source>
</evidence>
<dbReference type="InterPro" id="IPR012967">
    <property type="entry name" value="COMT_dimerisation"/>
</dbReference>
<gene>
    <name evidence="6" type="ORF">R3P38DRAFT_3354460</name>
</gene>
<protein>
    <submittedName>
        <fullName evidence="6">O-methyltransferase-domain-containing protein</fullName>
    </submittedName>
</protein>
<dbReference type="InterPro" id="IPR016461">
    <property type="entry name" value="COMT-like"/>
</dbReference>
<keyword evidence="2" id="KW-0808">Transferase</keyword>
<name>A0AAW0BTR3_9AGAR</name>
<organism evidence="6 7">
    <name type="scientific">Favolaschia claudopus</name>
    <dbReference type="NCBI Taxonomy" id="2862362"/>
    <lineage>
        <taxon>Eukaryota</taxon>
        <taxon>Fungi</taxon>
        <taxon>Dikarya</taxon>
        <taxon>Basidiomycota</taxon>
        <taxon>Agaricomycotina</taxon>
        <taxon>Agaricomycetes</taxon>
        <taxon>Agaricomycetidae</taxon>
        <taxon>Agaricales</taxon>
        <taxon>Marasmiineae</taxon>
        <taxon>Mycenaceae</taxon>
        <taxon>Favolaschia</taxon>
    </lineage>
</organism>
<feature type="domain" description="O-methyltransferase dimerisation" evidence="5">
    <location>
        <begin position="103"/>
        <end position="176"/>
    </location>
</feature>
<dbReference type="Gene3D" id="1.10.10.10">
    <property type="entry name" value="Winged helix-like DNA-binding domain superfamily/Winged helix DNA-binding domain"/>
    <property type="match status" value="1"/>
</dbReference>
<dbReference type="InterPro" id="IPR029063">
    <property type="entry name" value="SAM-dependent_MTases_sf"/>
</dbReference>
<keyword evidence="1" id="KW-0489">Methyltransferase</keyword>
<dbReference type="SUPFAM" id="SSF53335">
    <property type="entry name" value="S-adenosyl-L-methionine-dependent methyltransferases"/>
    <property type="match status" value="1"/>
</dbReference>
<evidence type="ECO:0000313" key="7">
    <source>
        <dbReference type="Proteomes" id="UP001362999"/>
    </source>
</evidence>
<dbReference type="InterPro" id="IPR036388">
    <property type="entry name" value="WH-like_DNA-bd_sf"/>
</dbReference>
<reference evidence="6 7" key="1">
    <citation type="journal article" date="2024" name="J Genomics">
        <title>Draft genome sequencing and assembly of Favolaschia claudopus CIRM-BRFM 2984 isolated from oak limbs.</title>
        <authorList>
            <person name="Navarro D."/>
            <person name="Drula E."/>
            <person name="Chaduli D."/>
            <person name="Cazenave R."/>
            <person name="Ahrendt S."/>
            <person name="Wang J."/>
            <person name="Lipzen A."/>
            <person name="Daum C."/>
            <person name="Barry K."/>
            <person name="Grigoriev I.V."/>
            <person name="Favel A."/>
            <person name="Rosso M.N."/>
            <person name="Martin F."/>
        </authorList>
    </citation>
    <scope>NUCLEOTIDE SEQUENCE [LARGE SCALE GENOMIC DNA]</scope>
    <source>
        <strain evidence="6 7">CIRM-BRFM 2984</strain>
    </source>
</reference>
<evidence type="ECO:0000256" key="1">
    <source>
        <dbReference type="ARBA" id="ARBA00022603"/>
    </source>
</evidence>
<dbReference type="EMBL" id="JAWWNJ010000028">
    <property type="protein sequence ID" value="KAK7028758.1"/>
    <property type="molecule type" value="Genomic_DNA"/>
</dbReference>
<dbReference type="Proteomes" id="UP001362999">
    <property type="component" value="Unassembled WGS sequence"/>
</dbReference>
<sequence>MNKETSTLRSLANIIVRAVDSMERAYADAALPLPSLDKPFNPEDPAEALAQDSHVATAAKNLVAACAQISATVWNPRRFVTNQGKGVRSCSPIDKPPTDMKSKYNMSSCLRAVSDFNVVDVLREAGENGASVNDIGAAVGVDPRMIERILRLLATHHIFREVSPGVFANNRMSSTLEKAKPSRELFQSRETRFVGSSGIAAFVENDGEVGGKCALYLAESLRTPGLVPFNLAYDTKETLFEWMEGPERSYHVNRFASAMQGTAAMEPGDLIFRGFDWSALPRESVIVDVGGGIGHESLTIAKKYPHLRVVNQDFASPIEFSKAHWKKCFPEHVEKGMVEFLGESTFDHLHDFFTPQSVKNAAVFLLRHIIHDWPDDRAVVILQNLRKAAGEETQLVVIDKLVPFASTGTLADSKMSAIRGAEQQVAEAPLLPNWGAAVADVYLYDLTMHLMVGGIERTVQGFYELFAKAGWKLVEIHQSPGTQMSHIVGVPA</sequence>
<dbReference type="GO" id="GO:0008171">
    <property type="term" value="F:O-methyltransferase activity"/>
    <property type="evidence" value="ECO:0007669"/>
    <property type="project" value="InterPro"/>
</dbReference>
<evidence type="ECO:0000256" key="3">
    <source>
        <dbReference type="ARBA" id="ARBA00022691"/>
    </source>
</evidence>
<proteinExistence type="predicted"/>
<dbReference type="AlphaFoldDB" id="A0AAW0BTR3"/>
<feature type="domain" description="O-methyltransferase C-terminal" evidence="4">
    <location>
        <begin position="228"/>
        <end position="471"/>
    </location>
</feature>
<keyword evidence="3" id="KW-0949">S-adenosyl-L-methionine</keyword>
<dbReference type="PANTHER" id="PTHR43712:SF2">
    <property type="entry name" value="O-METHYLTRANSFERASE CICE"/>
    <property type="match status" value="1"/>
</dbReference>
<dbReference type="InterPro" id="IPR001077">
    <property type="entry name" value="COMT_C"/>
</dbReference>
<dbReference type="SUPFAM" id="SSF46785">
    <property type="entry name" value="Winged helix' DNA-binding domain"/>
    <property type="match status" value="1"/>
</dbReference>
<evidence type="ECO:0000313" key="6">
    <source>
        <dbReference type="EMBL" id="KAK7028758.1"/>
    </source>
</evidence>
<dbReference type="InterPro" id="IPR036390">
    <property type="entry name" value="WH_DNA-bd_sf"/>
</dbReference>